<protein>
    <submittedName>
        <fullName evidence="1">Uncharacterized protein</fullName>
    </submittedName>
</protein>
<evidence type="ECO:0000313" key="2">
    <source>
        <dbReference type="Proteomes" id="UP000178486"/>
    </source>
</evidence>
<proteinExistence type="predicted"/>
<organism evidence="1 2">
    <name type="scientific">Candidatus Roizmanbacteria bacterium RIFCSPLOWO2_01_FULL_45_11</name>
    <dbReference type="NCBI Taxonomy" id="1802070"/>
    <lineage>
        <taxon>Bacteria</taxon>
        <taxon>Candidatus Roizmaniibacteriota</taxon>
    </lineage>
</organism>
<name>A0A1F7JIY9_9BACT</name>
<dbReference type="EMBL" id="MGAU01000009">
    <property type="protein sequence ID" value="OGK55578.1"/>
    <property type="molecule type" value="Genomic_DNA"/>
</dbReference>
<dbReference type="Proteomes" id="UP000178486">
    <property type="component" value="Unassembled WGS sequence"/>
</dbReference>
<accession>A0A1F7JIY9</accession>
<comment type="caution">
    <text evidence="1">The sequence shown here is derived from an EMBL/GenBank/DDBJ whole genome shotgun (WGS) entry which is preliminary data.</text>
</comment>
<evidence type="ECO:0000313" key="1">
    <source>
        <dbReference type="EMBL" id="OGK55578.1"/>
    </source>
</evidence>
<dbReference type="AlphaFoldDB" id="A0A1F7JIY9"/>
<sequence>MSWRGAREPKQPSVDCKYVGGCIAPPEFIDIANKKDRTPDEQQKFEDYWAQIDVLGNPLCDICPVLPPDDGTSSF</sequence>
<gene>
    <name evidence="1" type="ORF">A3B56_02000</name>
</gene>
<reference evidence="1 2" key="1">
    <citation type="journal article" date="2016" name="Nat. Commun.">
        <title>Thousands of microbial genomes shed light on interconnected biogeochemical processes in an aquifer system.</title>
        <authorList>
            <person name="Anantharaman K."/>
            <person name="Brown C.T."/>
            <person name="Hug L.A."/>
            <person name="Sharon I."/>
            <person name="Castelle C.J."/>
            <person name="Probst A.J."/>
            <person name="Thomas B.C."/>
            <person name="Singh A."/>
            <person name="Wilkins M.J."/>
            <person name="Karaoz U."/>
            <person name="Brodie E.L."/>
            <person name="Williams K.H."/>
            <person name="Hubbard S.S."/>
            <person name="Banfield J.F."/>
        </authorList>
    </citation>
    <scope>NUCLEOTIDE SEQUENCE [LARGE SCALE GENOMIC DNA]</scope>
</reference>